<proteinExistence type="inferred from homology"/>
<feature type="transmembrane region" description="Helical" evidence="6">
    <location>
        <begin position="61"/>
        <end position="83"/>
    </location>
</feature>
<dbReference type="Proteomes" id="UP001146351">
    <property type="component" value="Unassembled WGS sequence"/>
</dbReference>
<dbReference type="PANTHER" id="PTHR33048">
    <property type="entry name" value="PTH11-LIKE INTEGRAL MEMBRANE PROTEIN (AFU_ORTHOLOGUE AFUA_5G11245)"/>
    <property type="match status" value="1"/>
</dbReference>
<evidence type="ECO:0000256" key="1">
    <source>
        <dbReference type="ARBA" id="ARBA00004141"/>
    </source>
</evidence>
<keyword evidence="3 6" id="KW-1133">Transmembrane helix</keyword>
<name>A0A9W9IKP5_9EURO</name>
<evidence type="ECO:0000259" key="7">
    <source>
        <dbReference type="Pfam" id="PF20684"/>
    </source>
</evidence>
<dbReference type="OrthoDB" id="5429740at2759"/>
<feature type="transmembrane region" description="Helical" evidence="6">
    <location>
        <begin position="28"/>
        <end position="49"/>
    </location>
</feature>
<dbReference type="InterPro" id="IPR049326">
    <property type="entry name" value="Rhodopsin_dom_fungi"/>
</dbReference>
<dbReference type="GO" id="GO:0016020">
    <property type="term" value="C:membrane"/>
    <property type="evidence" value="ECO:0007669"/>
    <property type="project" value="UniProtKB-SubCell"/>
</dbReference>
<dbReference type="Pfam" id="PF20684">
    <property type="entry name" value="Fung_rhodopsin"/>
    <property type="match status" value="1"/>
</dbReference>
<evidence type="ECO:0000313" key="9">
    <source>
        <dbReference type="Proteomes" id="UP001146351"/>
    </source>
</evidence>
<dbReference type="InterPro" id="IPR052337">
    <property type="entry name" value="SAT4-like"/>
</dbReference>
<keyword evidence="4 6" id="KW-0472">Membrane</keyword>
<gene>
    <name evidence="8" type="ORF">N7492_002779</name>
</gene>
<feature type="transmembrane region" description="Helical" evidence="6">
    <location>
        <begin position="217"/>
        <end position="237"/>
    </location>
</feature>
<reference evidence="8" key="1">
    <citation type="submission" date="2022-11" db="EMBL/GenBank/DDBJ databases">
        <authorList>
            <person name="Petersen C."/>
        </authorList>
    </citation>
    <scope>NUCLEOTIDE SEQUENCE</scope>
    <source>
        <strain evidence="8">IBT 21917</strain>
    </source>
</reference>
<feature type="transmembrane region" description="Helical" evidence="6">
    <location>
        <begin position="138"/>
        <end position="161"/>
    </location>
</feature>
<protein>
    <recommendedName>
        <fullName evidence="7">Rhodopsin domain-containing protein</fullName>
    </recommendedName>
</protein>
<dbReference type="EMBL" id="JAPQKO010000002">
    <property type="protein sequence ID" value="KAJ5179569.1"/>
    <property type="molecule type" value="Genomic_DNA"/>
</dbReference>
<evidence type="ECO:0000256" key="6">
    <source>
        <dbReference type="SAM" id="Phobius"/>
    </source>
</evidence>
<dbReference type="AlphaFoldDB" id="A0A9W9IKP5"/>
<feature type="transmembrane region" description="Helical" evidence="6">
    <location>
        <begin position="181"/>
        <end position="205"/>
    </location>
</feature>
<feature type="transmembrane region" description="Helical" evidence="6">
    <location>
        <begin position="103"/>
        <end position="126"/>
    </location>
</feature>
<accession>A0A9W9IKP5</accession>
<keyword evidence="9" id="KW-1185">Reference proteome</keyword>
<organism evidence="8 9">
    <name type="scientific">Penicillium capsulatum</name>
    <dbReference type="NCBI Taxonomy" id="69766"/>
    <lineage>
        <taxon>Eukaryota</taxon>
        <taxon>Fungi</taxon>
        <taxon>Dikarya</taxon>
        <taxon>Ascomycota</taxon>
        <taxon>Pezizomycotina</taxon>
        <taxon>Eurotiomycetes</taxon>
        <taxon>Eurotiomycetidae</taxon>
        <taxon>Eurotiales</taxon>
        <taxon>Aspergillaceae</taxon>
        <taxon>Penicillium</taxon>
    </lineage>
</organism>
<feature type="domain" description="Rhodopsin" evidence="7">
    <location>
        <begin position="43"/>
        <end position="281"/>
    </location>
</feature>
<evidence type="ECO:0000313" key="8">
    <source>
        <dbReference type="EMBL" id="KAJ5179569.1"/>
    </source>
</evidence>
<reference evidence="8" key="2">
    <citation type="journal article" date="2023" name="IMA Fungus">
        <title>Comparative genomic study of the Penicillium genus elucidates a diverse pangenome and 15 lateral gene transfer events.</title>
        <authorList>
            <person name="Petersen C."/>
            <person name="Sorensen T."/>
            <person name="Nielsen M.R."/>
            <person name="Sondergaard T.E."/>
            <person name="Sorensen J.L."/>
            <person name="Fitzpatrick D.A."/>
            <person name="Frisvad J.C."/>
            <person name="Nielsen K.L."/>
        </authorList>
    </citation>
    <scope>NUCLEOTIDE SEQUENCE</scope>
    <source>
        <strain evidence="8">IBT 21917</strain>
    </source>
</reference>
<comment type="subcellular location">
    <subcellularLocation>
        <location evidence="1">Membrane</location>
        <topology evidence="1">Multi-pass membrane protein</topology>
    </subcellularLocation>
</comment>
<evidence type="ECO:0000256" key="5">
    <source>
        <dbReference type="ARBA" id="ARBA00038359"/>
    </source>
</evidence>
<feature type="transmembrane region" description="Helical" evidence="6">
    <location>
        <begin position="257"/>
        <end position="276"/>
    </location>
</feature>
<comment type="similarity">
    <text evidence="5">Belongs to the SAT4 family.</text>
</comment>
<evidence type="ECO:0000256" key="4">
    <source>
        <dbReference type="ARBA" id="ARBA00023136"/>
    </source>
</evidence>
<comment type="caution">
    <text evidence="8">The sequence shown here is derived from an EMBL/GenBank/DDBJ whole genome shotgun (WGS) entry which is preliminary data.</text>
</comment>
<dbReference type="PANTHER" id="PTHR33048:SF163">
    <property type="entry name" value="INTEGRAL MEMBRANE PROTEIN (AFU_ORTHOLOGUE AFUA_8G05510)"/>
    <property type="match status" value="1"/>
</dbReference>
<evidence type="ECO:0000256" key="3">
    <source>
        <dbReference type="ARBA" id="ARBA00022989"/>
    </source>
</evidence>
<evidence type="ECO:0000256" key="2">
    <source>
        <dbReference type="ARBA" id="ARBA00022692"/>
    </source>
</evidence>
<sequence length="386" mass="43424">MDKSITTVLGPPPPGVDLTQDQSHHDTVVTITIFALTAAVVAVRFILRFTSSKPKPSVDDWLCALALVPLLALLIVASVGNRYGLGKHIWTTTVGEMVTLKKMLFSALVIYLFALFLIKMTILMFYRRIFGMSRLNWIGMFLSVSWLLGSLIALVSCPSPPSYFWMEAANPKGGHFRYPFYNYYIGNSASNVVSDAFILVVPIPAVWRLNMRVTQKLLVSSLLLLGLFACVASIVRLHFLTFLGHSIDITWSWGNVWVWSLVEPCVGIVCACLPTFKPIIHSAMKIENLLYLRTNVAKMRRASSLPHLRKRSTNASQSSKSSRKDLFEIFDGKTDMGMRHSEVGTTSFAMHVESEPGRKERESLEEYLGPMFIRVQHEVEWTVDRS</sequence>
<keyword evidence="2 6" id="KW-0812">Transmembrane</keyword>